<dbReference type="Proteomes" id="UP000005240">
    <property type="component" value="Unassembled WGS sequence"/>
</dbReference>
<keyword evidence="3" id="KW-1185">Reference proteome</keyword>
<evidence type="ECO:0000313" key="1">
    <source>
        <dbReference type="EMBL" id="OAV88816.1"/>
    </source>
</evidence>
<dbReference type="OrthoDB" id="74240at2759"/>
<protein>
    <submittedName>
        <fullName evidence="1 2">Uncharacterized protein</fullName>
    </submittedName>
</protein>
<reference evidence="1" key="2">
    <citation type="submission" date="2016-05" db="EMBL/GenBank/DDBJ databases">
        <title>Comparative analysis highlights variable genome content of wheat rusts and divergence of the mating loci.</title>
        <authorList>
            <person name="Cuomo C.A."/>
            <person name="Bakkeren G."/>
            <person name="Szabo L."/>
            <person name="Khalil H."/>
            <person name="Joly D."/>
            <person name="Goldberg J."/>
            <person name="Young S."/>
            <person name="Zeng Q."/>
            <person name="Fellers J."/>
        </authorList>
    </citation>
    <scope>NUCLEOTIDE SEQUENCE [LARGE SCALE GENOMIC DNA]</scope>
    <source>
        <strain evidence="1">1-1 BBBD Race 1</strain>
    </source>
</reference>
<sequence length="122" mass="14179">MISQTIKFQKSRIPSDGLSLGHFVFQTKIRSLYRNILRETRCKFKNISKAGVILIHRYLGTNQIRGETISWIRYEFMKPIPGKLDKHNNQDFLAQINRQLKQIKNSSMLIGGGFEKLRGGRN</sequence>
<evidence type="ECO:0000313" key="3">
    <source>
        <dbReference type="Proteomes" id="UP000005240"/>
    </source>
</evidence>
<proteinExistence type="predicted"/>
<reference evidence="2 3" key="3">
    <citation type="journal article" date="2017" name="G3 (Bethesda)">
        <title>Comparative analysis highlights variable genome content of wheat rusts and divergence of the mating loci.</title>
        <authorList>
            <person name="Cuomo C.A."/>
            <person name="Bakkeren G."/>
            <person name="Khalil H.B."/>
            <person name="Panwar V."/>
            <person name="Joly D."/>
            <person name="Linning R."/>
            <person name="Sakthikumar S."/>
            <person name="Song X."/>
            <person name="Adiconis X."/>
            <person name="Fan L."/>
            <person name="Goldberg J.M."/>
            <person name="Levin J.Z."/>
            <person name="Young S."/>
            <person name="Zeng Q."/>
            <person name="Anikster Y."/>
            <person name="Bruce M."/>
            <person name="Wang M."/>
            <person name="Yin C."/>
            <person name="McCallum B."/>
            <person name="Szabo L.J."/>
            <person name="Hulbert S."/>
            <person name="Chen X."/>
            <person name="Fellers J.P."/>
        </authorList>
    </citation>
    <scope>NUCLEOTIDE SEQUENCE</scope>
    <source>
        <strain evidence="2">isolate 1-1 / race 1 (BBBD)</strain>
        <strain evidence="3">Isolate 1-1 / race 1 (BBBD)</strain>
    </source>
</reference>
<accession>A0A180G7Z6</accession>
<evidence type="ECO:0000313" key="2">
    <source>
        <dbReference type="EnsemblFungi" id="PTTG_06557-t43_1-p1"/>
    </source>
</evidence>
<reference evidence="2" key="4">
    <citation type="submission" date="2025-05" db="UniProtKB">
        <authorList>
            <consortium name="EnsemblFungi"/>
        </authorList>
    </citation>
    <scope>IDENTIFICATION</scope>
    <source>
        <strain evidence="2">isolate 1-1 / race 1 (BBBD)</strain>
    </source>
</reference>
<dbReference type="STRING" id="630390.A0A180G7Z6"/>
<dbReference type="EnsemblFungi" id="PTTG_06557-t43_1">
    <property type="protein sequence ID" value="PTTG_06557-t43_1-p1"/>
    <property type="gene ID" value="PTTG_06557"/>
</dbReference>
<dbReference type="AlphaFoldDB" id="A0A180G7Z6"/>
<dbReference type="EMBL" id="ADAS02000152">
    <property type="protein sequence ID" value="OAV88816.1"/>
    <property type="molecule type" value="Genomic_DNA"/>
</dbReference>
<reference evidence="1" key="1">
    <citation type="submission" date="2009-11" db="EMBL/GenBank/DDBJ databases">
        <authorList>
            <consortium name="The Broad Institute Genome Sequencing Platform"/>
            <person name="Ward D."/>
            <person name="Feldgarden M."/>
            <person name="Earl A."/>
            <person name="Young S.K."/>
            <person name="Zeng Q."/>
            <person name="Koehrsen M."/>
            <person name="Alvarado L."/>
            <person name="Berlin A."/>
            <person name="Bochicchio J."/>
            <person name="Borenstein D."/>
            <person name="Chapman S.B."/>
            <person name="Chen Z."/>
            <person name="Engels R."/>
            <person name="Freedman E."/>
            <person name="Gellesch M."/>
            <person name="Goldberg J."/>
            <person name="Griggs A."/>
            <person name="Gujja S."/>
            <person name="Heilman E."/>
            <person name="Heiman D."/>
            <person name="Hepburn T."/>
            <person name="Howarth C."/>
            <person name="Jen D."/>
            <person name="Larson L."/>
            <person name="Lewis B."/>
            <person name="Mehta T."/>
            <person name="Park D."/>
            <person name="Pearson M."/>
            <person name="Roberts A."/>
            <person name="Saif S."/>
            <person name="Shea T."/>
            <person name="Shenoy N."/>
            <person name="Sisk P."/>
            <person name="Stolte C."/>
            <person name="Sykes S."/>
            <person name="Thomson T."/>
            <person name="Walk T."/>
            <person name="White J."/>
            <person name="Yandava C."/>
            <person name="Izard J."/>
            <person name="Baranova O.V."/>
            <person name="Blanton J.M."/>
            <person name="Tanner A.C."/>
            <person name="Dewhirst F.E."/>
            <person name="Haas B."/>
            <person name="Nusbaum C."/>
            <person name="Birren B."/>
        </authorList>
    </citation>
    <scope>NUCLEOTIDE SEQUENCE [LARGE SCALE GENOMIC DNA]</scope>
    <source>
        <strain evidence="1">1-1 BBBD Race 1</strain>
    </source>
</reference>
<organism evidence="1">
    <name type="scientific">Puccinia triticina (isolate 1-1 / race 1 (BBBD))</name>
    <name type="common">Brown leaf rust fungus</name>
    <dbReference type="NCBI Taxonomy" id="630390"/>
    <lineage>
        <taxon>Eukaryota</taxon>
        <taxon>Fungi</taxon>
        <taxon>Dikarya</taxon>
        <taxon>Basidiomycota</taxon>
        <taxon>Pucciniomycotina</taxon>
        <taxon>Pucciniomycetes</taxon>
        <taxon>Pucciniales</taxon>
        <taxon>Pucciniaceae</taxon>
        <taxon>Puccinia</taxon>
    </lineage>
</organism>
<gene>
    <name evidence="1" type="ORF">PTTG_06557</name>
</gene>
<dbReference type="VEuPathDB" id="FungiDB:PTTG_06557"/>
<name>A0A180G7Z6_PUCT1</name>